<feature type="compositionally biased region" description="Low complexity" evidence="1">
    <location>
        <begin position="1"/>
        <end position="19"/>
    </location>
</feature>
<accession>A0ABY4YNJ4</accession>
<dbReference type="RefSeq" id="WP_252591169.1">
    <property type="nucleotide sequence ID" value="NZ_CP099489.1"/>
</dbReference>
<feature type="compositionally biased region" description="Polar residues" evidence="1">
    <location>
        <begin position="26"/>
        <end position="38"/>
    </location>
</feature>
<feature type="region of interest" description="Disordered" evidence="1">
    <location>
        <begin position="1"/>
        <end position="40"/>
    </location>
</feature>
<evidence type="ECO:0000313" key="3">
    <source>
        <dbReference type="Proteomes" id="UP001056455"/>
    </source>
</evidence>
<reference evidence="2" key="1">
    <citation type="submission" date="2022-06" db="EMBL/GenBank/DDBJ databases">
        <title>Ornithinimicrobium HY1793.</title>
        <authorList>
            <person name="Huang Y."/>
        </authorList>
    </citation>
    <scope>NUCLEOTIDE SEQUENCE</scope>
    <source>
        <strain evidence="2">HY1793</strain>
    </source>
</reference>
<evidence type="ECO:0000256" key="1">
    <source>
        <dbReference type="SAM" id="MobiDB-lite"/>
    </source>
</evidence>
<keyword evidence="3" id="KW-1185">Reference proteome</keyword>
<dbReference type="EMBL" id="CP099489">
    <property type="protein sequence ID" value="USQ78371.1"/>
    <property type="molecule type" value="Genomic_DNA"/>
</dbReference>
<proteinExistence type="predicted"/>
<dbReference type="Proteomes" id="UP001056455">
    <property type="component" value="Chromosome"/>
</dbReference>
<name>A0ABY4YNJ4_9MICO</name>
<protein>
    <submittedName>
        <fullName evidence="2">Uncharacterized protein</fullName>
    </submittedName>
</protein>
<organism evidence="2 3">
    <name type="scientific">Ornithinimicrobium faecis</name>
    <dbReference type="NCBI Taxonomy" id="2934158"/>
    <lineage>
        <taxon>Bacteria</taxon>
        <taxon>Bacillati</taxon>
        <taxon>Actinomycetota</taxon>
        <taxon>Actinomycetes</taxon>
        <taxon>Micrococcales</taxon>
        <taxon>Ornithinimicrobiaceae</taxon>
        <taxon>Ornithinimicrobium</taxon>
    </lineage>
</organism>
<sequence length="197" mass="20916">MRSTAGPSAPAPETASEAAPPTPGTDTASSTLTGSRSPLNKVRETFAQEATKHVYDHPDVFAGVGWTGENSWHFTIQVAEDHLDAPEVDSVRERVPDDQVHMVHFTTVAHSATDLQRVMDLLGPRMEDHEIIGLGSDFQHNAVRVVATPEAIAAGGGHDAFLRDLKAGLPADLSADLRDAVVLEEGQMATADTAHGP</sequence>
<gene>
    <name evidence="2" type="ORF">NF556_12005</name>
</gene>
<evidence type="ECO:0000313" key="2">
    <source>
        <dbReference type="EMBL" id="USQ78371.1"/>
    </source>
</evidence>